<dbReference type="GO" id="GO:0006281">
    <property type="term" value="P:DNA repair"/>
    <property type="evidence" value="ECO:0007669"/>
    <property type="project" value="UniProtKB-KW"/>
</dbReference>
<sequence>MINLRDIQLNFGGPALLDRVSLSIEKGERICLLGRNGAGKSTLMRLIAGEIQPEAGQITARQGAVITRLPQEVPGDIAGSVFDVISSGLGELGELLRQYHRLTARLATEADAALEGRLSAVQHRLEAGHGWRTEQRVETVVSRLSLDADLAFPTLSGGLKRRVLLARALVAEPDLLLLDEPTNHLDIAAIDWLEMFLSGFGGALLFVTHDRVFLQRLATRIIELDRGRLTDWPGDYRNFLRRKEERENAEEKANARFDKKLAQEEVWIRQGIKARRTRDEGRVRALETMRAERAERQVVQGRARIALHGGGRPGKLVVEARNISYAWGDEPLIKDFSTIILRGDKVGVIGPNGIGKTTLLHLLFSSATDTVSDDPRQPTAFTKASVPGALPPVLRPDAGEIRLGTRLEIAYFDQMRGALDEEASVRDNVSPGSDQVVIQGRPRHVIGYLQDFLFSPDRIRQPVKALSGGERNRLLLAGLFTHPANVLVMDEPTNDLDRETLELLEELLLDYKGTLLLVSHDRAFLDSVVTSTLVFEGEGRVAEYVGGYEDWIRQRASTESVEKKPAPPRPAPGKPEPKQKKLSYHEERERSALPDRIDALETELDALHTEMSGPDFYRRAETKIAATAKRLEAVKAELEAGYQRWEALEARANLLRERT</sequence>
<dbReference type="Pfam" id="PF00005">
    <property type="entry name" value="ABC_tran"/>
    <property type="match status" value="2"/>
</dbReference>
<proteinExistence type="inferred from homology"/>
<dbReference type="GO" id="GO:0003677">
    <property type="term" value="F:DNA binding"/>
    <property type="evidence" value="ECO:0007669"/>
    <property type="project" value="UniProtKB-UniRule"/>
</dbReference>
<dbReference type="Pfam" id="PF16326">
    <property type="entry name" value="ABC_tran_CTD"/>
    <property type="match status" value="1"/>
</dbReference>
<dbReference type="InterPro" id="IPR032781">
    <property type="entry name" value="ABC_tran_Xtn"/>
</dbReference>
<keyword evidence="8 9" id="KW-0234">DNA repair</keyword>
<feature type="coiled-coil region" evidence="9">
    <location>
        <begin position="617"/>
        <end position="648"/>
    </location>
</feature>
<name>A0A450SA21_9GAMM</name>
<comment type="catalytic activity">
    <reaction evidence="9">
        <text>ATP + H2O = ADP + phosphate + H(+)</text>
        <dbReference type="Rhea" id="RHEA:13065"/>
        <dbReference type="ChEBI" id="CHEBI:15377"/>
        <dbReference type="ChEBI" id="CHEBI:15378"/>
        <dbReference type="ChEBI" id="CHEBI:30616"/>
        <dbReference type="ChEBI" id="CHEBI:43474"/>
        <dbReference type="ChEBI" id="CHEBI:456216"/>
    </reaction>
</comment>
<keyword evidence="6 9" id="KW-0067">ATP-binding</keyword>
<feature type="compositionally biased region" description="Basic and acidic residues" evidence="10">
    <location>
        <begin position="575"/>
        <end position="595"/>
    </location>
</feature>
<feature type="domain" description="ABC transporter" evidence="11">
    <location>
        <begin position="318"/>
        <end position="564"/>
    </location>
</feature>
<dbReference type="PANTHER" id="PTHR42855:SF1">
    <property type="entry name" value="ABC TRANSPORTER DOMAIN-CONTAINING PROTEIN"/>
    <property type="match status" value="1"/>
</dbReference>
<dbReference type="Gene3D" id="3.40.50.300">
    <property type="entry name" value="P-loop containing nucleotide triphosphate hydrolases"/>
    <property type="match status" value="2"/>
</dbReference>
<dbReference type="PANTHER" id="PTHR42855">
    <property type="entry name" value="ABC TRANSPORTER ATP-BINDING SUBUNIT"/>
    <property type="match status" value="1"/>
</dbReference>
<evidence type="ECO:0000256" key="3">
    <source>
        <dbReference type="ARBA" id="ARBA00022741"/>
    </source>
</evidence>
<dbReference type="InterPro" id="IPR051309">
    <property type="entry name" value="ABCF_ATPase"/>
</dbReference>
<dbReference type="InterPro" id="IPR003439">
    <property type="entry name" value="ABC_transporter-like_ATP-bd"/>
</dbReference>
<dbReference type="PROSITE" id="PS50893">
    <property type="entry name" value="ABC_TRANSPORTER_2"/>
    <property type="match status" value="2"/>
</dbReference>
<evidence type="ECO:0000256" key="8">
    <source>
        <dbReference type="ARBA" id="ARBA00023204"/>
    </source>
</evidence>
<feature type="binding site" evidence="9">
    <location>
        <begin position="34"/>
        <end position="41"/>
    </location>
    <ligand>
        <name>ATP</name>
        <dbReference type="ChEBI" id="CHEBI:30616"/>
        <label>1</label>
    </ligand>
</feature>
<keyword evidence="7 9" id="KW-0238">DNA-binding</keyword>
<evidence type="ECO:0000313" key="12">
    <source>
        <dbReference type="EMBL" id="VFJ48921.1"/>
    </source>
</evidence>
<dbReference type="FunFam" id="3.40.50.300:FF:000011">
    <property type="entry name" value="Putative ABC transporter ATP-binding component"/>
    <property type="match status" value="1"/>
</dbReference>
<dbReference type="InterPro" id="IPR027417">
    <property type="entry name" value="P-loop_NTPase"/>
</dbReference>
<keyword evidence="9" id="KW-0175">Coiled coil</keyword>
<evidence type="ECO:0000256" key="10">
    <source>
        <dbReference type="SAM" id="MobiDB-lite"/>
    </source>
</evidence>
<dbReference type="InterPro" id="IPR037118">
    <property type="entry name" value="Val-tRNA_synth_C_sf"/>
</dbReference>
<evidence type="ECO:0000256" key="9">
    <source>
        <dbReference type="HAMAP-Rule" id="MF_00848"/>
    </source>
</evidence>
<accession>A0A450SA21</accession>
<dbReference type="InterPro" id="IPR003593">
    <property type="entry name" value="AAA+_ATPase"/>
</dbReference>
<dbReference type="Gene3D" id="1.10.287.380">
    <property type="entry name" value="Valyl-tRNA synthetase, C-terminal domain"/>
    <property type="match status" value="1"/>
</dbReference>
<gene>
    <name evidence="9" type="primary">uup</name>
    <name evidence="12" type="ORF">BECKDK2373C_GA0170839_102325</name>
</gene>
<keyword evidence="2 9" id="KW-0677">Repeat</keyword>
<feature type="domain" description="ABC transporter" evidence="11">
    <location>
        <begin position="2"/>
        <end position="251"/>
    </location>
</feature>
<evidence type="ECO:0000256" key="7">
    <source>
        <dbReference type="ARBA" id="ARBA00023125"/>
    </source>
</evidence>
<dbReference type="HAMAP" id="MF_00848">
    <property type="entry name" value="Uup"/>
    <property type="match status" value="1"/>
</dbReference>
<dbReference type="GO" id="GO:0005737">
    <property type="term" value="C:cytoplasm"/>
    <property type="evidence" value="ECO:0007669"/>
    <property type="project" value="UniProtKB-SubCell"/>
</dbReference>
<protein>
    <recommendedName>
        <fullName evidence="9">ATP-binding protein Uup</fullName>
        <ecNumber evidence="9">3.6.1.-</ecNumber>
    </recommendedName>
</protein>
<dbReference type="EC" id="3.6.1.-" evidence="9"/>
<dbReference type="GO" id="GO:0005524">
    <property type="term" value="F:ATP binding"/>
    <property type="evidence" value="ECO:0007669"/>
    <property type="project" value="UniProtKB-UniRule"/>
</dbReference>
<dbReference type="GO" id="GO:0043022">
    <property type="term" value="F:ribosome binding"/>
    <property type="evidence" value="ECO:0007669"/>
    <property type="project" value="UniProtKB-UniRule"/>
</dbReference>
<evidence type="ECO:0000259" key="11">
    <source>
        <dbReference type="PROSITE" id="PS50893"/>
    </source>
</evidence>
<keyword evidence="1 9" id="KW-0963">Cytoplasm</keyword>
<evidence type="ECO:0000256" key="4">
    <source>
        <dbReference type="ARBA" id="ARBA00022763"/>
    </source>
</evidence>
<evidence type="ECO:0000256" key="6">
    <source>
        <dbReference type="ARBA" id="ARBA00022840"/>
    </source>
</evidence>
<evidence type="ECO:0000256" key="5">
    <source>
        <dbReference type="ARBA" id="ARBA00022801"/>
    </source>
</evidence>
<dbReference type="GO" id="GO:0016887">
    <property type="term" value="F:ATP hydrolysis activity"/>
    <property type="evidence" value="ECO:0007669"/>
    <property type="project" value="UniProtKB-UniRule"/>
</dbReference>
<reference evidence="12" key="1">
    <citation type="submission" date="2019-02" db="EMBL/GenBank/DDBJ databases">
        <authorList>
            <person name="Gruber-Vodicka R. H."/>
            <person name="Seah K. B. B."/>
        </authorList>
    </citation>
    <scope>NUCLEOTIDE SEQUENCE</scope>
    <source>
        <strain evidence="12">BECK_DK161</strain>
    </source>
</reference>
<evidence type="ECO:0000256" key="1">
    <source>
        <dbReference type="ARBA" id="ARBA00022490"/>
    </source>
</evidence>
<dbReference type="PROSITE" id="PS00211">
    <property type="entry name" value="ABC_TRANSPORTER_1"/>
    <property type="match status" value="1"/>
</dbReference>
<dbReference type="InterPro" id="IPR032524">
    <property type="entry name" value="ABC_tran_C"/>
</dbReference>
<keyword evidence="4 9" id="KW-0227">DNA damage</keyword>
<keyword evidence="5 9" id="KW-0378">Hydrolase</keyword>
<feature type="binding site" evidence="9">
    <location>
        <begin position="350"/>
        <end position="357"/>
    </location>
    <ligand>
        <name>ATP</name>
        <dbReference type="ChEBI" id="CHEBI:30616"/>
        <label>2</label>
    </ligand>
</feature>
<evidence type="ECO:0000256" key="2">
    <source>
        <dbReference type="ARBA" id="ARBA00022737"/>
    </source>
</evidence>
<dbReference type="EMBL" id="CAADEY010000023">
    <property type="protein sequence ID" value="VFJ48921.1"/>
    <property type="molecule type" value="Genomic_DNA"/>
</dbReference>
<keyword evidence="3 9" id="KW-0547">Nucleotide-binding</keyword>
<comment type="function">
    <text evidence="9">Probably plays a role in ribosome assembly or function. May be involved in resolution of branched DNA intermediates that result from template switching in postreplication gaps. Binds DNA and has ATPase activity.</text>
</comment>
<dbReference type="SUPFAM" id="SSF52540">
    <property type="entry name" value="P-loop containing nucleoside triphosphate hydrolases"/>
    <property type="match status" value="2"/>
</dbReference>
<dbReference type="InterPro" id="IPR017871">
    <property type="entry name" value="ABC_transporter-like_CS"/>
</dbReference>
<dbReference type="Pfam" id="PF12848">
    <property type="entry name" value="ABC_tran_Xtn"/>
    <property type="match status" value="1"/>
</dbReference>
<feature type="region of interest" description="Disordered" evidence="10">
    <location>
        <begin position="556"/>
        <end position="595"/>
    </location>
</feature>
<dbReference type="AlphaFoldDB" id="A0A450SA21"/>
<dbReference type="InterPro" id="IPR043686">
    <property type="entry name" value="Uup"/>
</dbReference>
<dbReference type="SMART" id="SM00382">
    <property type="entry name" value="AAA"/>
    <property type="match status" value="2"/>
</dbReference>
<comment type="subcellular location">
    <subcellularLocation>
        <location evidence="9">Cytoplasm</location>
    </subcellularLocation>
    <text evidence="9">Associates with ribosomes.</text>
</comment>
<comment type="similarity">
    <text evidence="9">Belongs to the ABC transporter superfamily. ABCF family. Uup subfamily.</text>
</comment>
<dbReference type="CDD" id="cd03221">
    <property type="entry name" value="ABCF_EF-3"/>
    <property type="match status" value="2"/>
</dbReference>
<organism evidence="12">
    <name type="scientific">Candidatus Kentrum sp. DK</name>
    <dbReference type="NCBI Taxonomy" id="2126562"/>
    <lineage>
        <taxon>Bacteria</taxon>
        <taxon>Pseudomonadati</taxon>
        <taxon>Pseudomonadota</taxon>
        <taxon>Gammaproteobacteria</taxon>
        <taxon>Candidatus Kentrum</taxon>
    </lineage>
</organism>